<name>K1VTC3_TRIAC</name>
<keyword evidence="2" id="KW-0496">Mitochondrion</keyword>
<dbReference type="OrthoDB" id="274641at2759"/>
<dbReference type="EMBL" id="AMBO01000240">
    <property type="protein sequence ID" value="EKD03806.1"/>
    <property type="molecule type" value="Genomic_DNA"/>
</dbReference>
<reference evidence="3 4" key="1">
    <citation type="journal article" date="2012" name="Eukaryot. Cell">
        <title>Genome sequence of the Trichosporon asahii environmental strain CBS 8904.</title>
        <authorList>
            <person name="Yang R.Y."/>
            <person name="Li H.T."/>
            <person name="Zhu H."/>
            <person name="Zhou G.P."/>
            <person name="Wang M."/>
            <person name="Wang L."/>
        </authorList>
    </citation>
    <scope>NUCLEOTIDE SEQUENCE [LARGE SCALE GENOMIC DNA]</scope>
    <source>
        <strain evidence="3 4">CBS 8904</strain>
    </source>
</reference>
<comment type="function">
    <text evidence="2">Accessory subunit of the mitochondrial membrane respiratory chain NADH dehydrogenase (Complex I), that is believed not to be involved in catalysis. Complex I functions in the transfer of electrons from NADH to the respiratory chain. The immediate electron acceptor for the enzyme is believed to be ubiquinone.</text>
</comment>
<keyword evidence="2" id="KW-0813">Transport</keyword>
<keyword evidence="2" id="KW-0472">Membrane</keyword>
<evidence type="ECO:0000256" key="1">
    <source>
        <dbReference type="ARBA" id="ARBA00007355"/>
    </source>
</evidence>
<comment type="similarity">
    <text evidence="1 2">Belongs to the complex I NDUFA12 subunit family.</text>
</comment>
<gene>
    <name evidence="3" type="ORF">A1Q2_01819</name>
</gene>
<keyword evidence="2" id="KW-0999">Mitochondrion inner membrane</keyword>
<dbReference type="InterPro" id="IPR007763">
    <property type="entry name" value="NDUFA12"/>
</dbReference>
<dbReference type="HOGENOM" id="CLU_110455_1_1_1"/>
<sequence length="168" mass="19441">MLKLTDRTIGDEKLGTKECLREGCRDYLRASIYASERAFWNSSQESLEVGVGERGSAGTGAESFGEDEFGNRYYENYNPREEQPGRQRWVDLVQYDFNATQIPRPWASWLTQIRLDPPTKDEVVLKSQQPWQVKWNETLTGTRGRFITYNTARPKVTAWEPQVKARGQ</sequence>
<evidence type="ECO:0000313" key="4">
    <source>
        <dbReference type="Proteomes" id="UP000006757"/>
    </source>
</evidence>
<dbReference type="STRING" id="1220162.K1VTC3"/>
<dbReference type="GO" id="GO:0006979">
    <property type="term" value="P:response to oxidative stress"/>
    <property type="evidence" value="ECO:0007669"/>
    <property type="project" value="TreeGrafter"/>
</dbReference>
<dbReference type="eggNOG" id="KOG3382">
    <property type="taxonomic scope" value="Eukaryota"/>
</dbReference>
<dbReference type="AlphaFoldDB" id="K1VTC3"/>
<evidence type="ECO:0000313" key="3">
    <source>
        <dbReference type="EMBL" id="EKD03806.1"/>
    </source>
</evidence>
<keyword evidence="4" id="KW-1185">Reference proteome</keyword>
<dbReference type="GO" id="GO:0045271">
    <property type="term" value="C:respiratory chain complex I"/>
    <property type="evidence" value="ECO:0007669"/>
    <property type="project" value="InterPro"/>
</dbReference>
<dbReference type="GO" id="GO:0005743">
    <property type="term" value="C:mitochondrial inner membrane"/>
    <property type="evidence" value="ECO:0007669"/>
    <property type="project" value="UniProtKB-SubCell"/>
</dbReference>
<protein>
    <recommendedName>
        <fullName evidence="2">NADH dehydrogenase [ubiquinone] 1 alpha subcomplex subunit</fullName>
    </recommendedName>
</protein>
<proteinExistence type="inferred from homology"/>
<comment type="subcellular location">
    <subcellularLocation>
        <location evidence="2">Mitochondrion inner membrane</location>
        <topology evidence="2">Peripheral membrane protein</topology>
        <orientation evidence="2">Matrix side</orientation>
    </subcellularLocation>
</comment>
<evidence type="ECO:0000256" key="2">
    <source>
        <dbReference type="RuleBase" id="RU363103"/>
    </source>
</evidence>
<dbReference type="Pfam" id="PF05071">
    <property type="entry name" value="NDUFA12"/>
    <property type="match status" value="1"/>
</dbReference>
<dbReference type="Proteomes" id="UP000006757">
    <property type="component" value="Unassembled WGS sequence"/>
</dbReference>
<dbReference type="InParanoid" id="K1VTC3"/>
<accession>K1VTC3</accession>
<comment type="caution">
    <text evidence="3">The sequence shown here is derived from an EMBL/GenBank/DDBJ whole genome shotgun (WGS) entry which is preliminary data.</text>
</comment>
<keyword evidence="2" id="KW-0249">Electron transport</keyword>
<dbReference type="PANTHER" id="PTHR12910">
    <property type="entry name" value="NADH-UBIQUINONE OXIDOREDUCTASE SUBUNIT B17.2"/>
    <property type="match status" value="1"/>
</dbReference>
<organism evidence="3 4">
    <name type="scientific">Trichosporon asahii var. asahii (strain CBS 8904)</name>
    <name type="common">Yeast</name>
    <dbReference type="NCBI Taxonomy" id="1220162"/>
    <lineage>
        <taxon>Eukaryota</taxon>
        <taxon>Fungi</taxon>
        <taxon>Dikarya</taxon>
        <taxon>Basidiomycota</taxon>
        <taxon>Agaricomycotina</taxon>
        <taxon>Tremellomycetes</taxon>
        <taxon>Trichosporonales</taxon>
        <taxon>Trichosporonaceae</taxon>
        <taxon>Trichosporon</taxon>
    </lineage>
</organism>
<keyword evidence="2" id="KW-0679">Respiratory chain</keyword>
<dbReference type="PANTHER" id="PTHR12910:SF2">
    <property type="entry name" value="NADH DEHYDROGENASE [UBIQUINONE] 1 ALPHA SUBCOMPLEX SUBUNIT 12"/>
    <property type="match status" value="1"/>
</dbReference>